<proteinExistence type="inferred from homology"/>
<keyword evidence="6 12" id="KW-0256">Endoplasmic reticulum</keyword>
<dbReference type="GO" id="GO:0106245">
    <property type="term" value="F:L-serine-phosphatidylethanolamine phosphatidyltransferase activity"/>
    <property type="evidence" value="ECO:0007669"/>
    <property type="project" value="InterPro"/>
</dbReference>
<feature type="transmembrane region" description="Helical" evidence="12">
    <location>
        <begin position="242"/>
        <end position="261"/>
    </location>
</feature>
<keyword evidence="5 12" id="KW-0812">Transmembrane</keyword>
<evidence type="ECO:0000256" key="3">
    <source>
        <dbReference type="ARBA" id="ARBA00022516"/>
    </source>
</evidence>
<keyword evidence="3 12" id="KW-0444">Lipid biosynthesis</keyword>
<evidence type="ECO:0000256" key="8">
    <source>
        <dbReference type="ARBA" id="ARBA00023098"/>
    </source>
</evidence>
<dbReference type="GO" id="GO:0003882">
    <property type="term" value="F:CDP-diacylglycerol-serine O-phosphatidyltransferase activity"/>
    <property type="evidence" value="ECO:0007669"/>
    <property type="project" value="UniProtKB-UniRule"/>
</dbReference>
<feature type="transmembrane region" description="Helical" evidence="12">
    <location>
        <begin position="373"/>
        <end position="395"/>
    </location>
</feature>
<evidence type="ECO:0000256" key="4">
    <source>
        <dbReference type="ARBA" id="ARBA00022679"/>
    </source>
</evidence>
<comment type="function">
    <text evidence="12">Catalyzes a base-exchange reaction in which the polar head group of phosphatidylethanolamine (PE) is replaced by L-serine.</text>
</comment>
<evidence type="ECO:0000256" key="9">
    <source>
        <dbReference type="ARBA" id="ARBA00023136"/>
    </source>
</evidence>
<comment type="similarity">
    <text evidence="12">Belongs to the CDP-alcohol phosphatidyltransferase class-I family.</text>
</comment>
<gene>
    <name evidence="13" type="ORF">CKAN_01450000</name>
</gene>
<comment type="caution">
    <text evidence="12">Lacks conserved residue(s) required for the propagation of feature annotation.</text>
</comment>
<keyword evidence="9 12" id="KW-0472">Membrane</keyword>
<dbReference type="OrthoDB" id="10265393at2759"/>
<dbReference type="PANTHER" id="PTHR15362:SF7">
    <property type="entry name" value="PHOSPHATIDYLSERINE SYNTHASE 2"/>
    <property type="match status" value="1"/>
</dbReference>
<keyword evidence="14" id="KW-1185">Reference proteome</keyword>
<feature type="transmembrane region" description="Helical" evidence="12">
    <location>
        <begin position="313"/>
        <end position="337"/>
    </location>
</feature>
<dbReference type="AlphaFoldDB" id="A0A3S3MZW5"/>
<comment type="pathway">
    <text evidence="12">Phospholipid metabolism; phosphatidylethanolamine biosynthesis; phosphatidylethanolamine from CDP-diacylglycerol: step 1/2.</text>
</comment>
<dbReference type="Proteomes" id="UP000283530">
    <property type="component" value="Unassembled WGS sequence"/>
</dbReference>
<dbReference type="PANTHER" id="PTHR15362">
    <property type="entry name" value="PHOSPHATIDYLINOSITOL SYNTHASE"/>
    <property type="match status" value="1"/>
</dbReference>
<evidence type="ECO:0000256" key="7">
    <source>
        <dbReference type="ARBA" id="ARBA00022989"/>
    </source>
</evidence>
<comment type="pathway">
    <text evidence="2">Lipid metabolism.</text>
</comment>
<protein>
    <recommendedName>
        <fullName evidence="12">CDP-diacylglycerol--serine O-phosphatidyltransferase</fullName>
        <ecNumber evidence="12">2.7.8.8</ecNumber>
    </recommendedName>
    <alternativeName>
        <fullName evidence="12">Phosphatidylserine synthase</fullName>
    </alternativeName>
</protein>
<dbReference type="EC" id="2.7.8.8" evidence="12"/>
<evidence type="ECO:0000313" key="13">
    <source>
        <dbReference type="EMBL" id="RWR85629.1"/>
    </source>
</evidence>
<dbReference type="GO" id="GO:0006646">
    <property type="term" value="P:phosphatidylethanolamine biosynthetic process"/>
    <property type="evidence" value="ECO:0007669"/>
    <property type="project" value="UniProtKB-UniPathway"/>
</dbReference>
<sequence>MVTFADCMQLDSILGPGCMELNGPRTVRRRESVNHIVRHNSDDLDPWPAWAYKPRTISLLLIGACLLIWASGALDPENATAGDRVTTVKRGVWAMIAVFLAYCLFQAPSTVLIRPHPAIWRLVHGMAVVYLVALTFLLFQKRDDARQFMKYLHPDLGVELPERSYGTDCRIYLPENPTSRFKNVYETLFDEFVLAHIFGWWGKAIMIRNQPLLWVLSIGFELMELTFRHMLPNFNECWWDSIILDILICNWFGIWAGMHTVRYFDGRTYQWVSLSRQPNIINKVKWTIGQFTPAHWDKDEWHPLLGPWRFIQVLSLCIVFLTVELNTFFLKFCLWVPPRNPVIVYRLILWWLIAIPTIREYNSYLQDREPVKVGAFCWLSLAICIVELLICIKFGHGLFPNPMPTWLIGFWGSVGVALVVFLIVWSWQLHRTLGRKRITPQSPAYSPSKNDSSSVVIDSSHLYALICSDSDVEPSATNLLLIPHLLPHMLLLLYIF</sequence>
<keyword evidence="8 12" id="KW-0443">Lipid metabolism</keyword>
<comment type="catalytic activity">
    <reaction evidence="12">
        <text>a CDP-1,2-diacyl-sn-glycerol + L-serine = a 1,2-diacyl-sn-glycero-3-phospho-L-serine + CMP + H(+)</text>
        <dbReference type="Rhea" id="RHEA:16913"/>
        <dbReference type="ChEBI" id="CHEBI:15378"/>
        <dbReference type="ChEBI" id="CHEBI:33384"/>
        <dbReference type="ChEBI" id="CHEBI:57262"/>
        <dbReference type="ChEBI" id="CHEBI:58332"/>
        <dbReference type="ChEBI" id="CHEBI:60377"/>
        <dbReference type="EC" id="2.7.8.8"/>
    </reaction>
</comment>
<dbReference type="Pfam" id="PF03034">
    <property type="entry name" value="PSS"/>
    <property type="match status" value="1"/>
</dbReference>
<keyword evidence="7 12" id="KW-1133">Transmembrane helix</keyword>
<keyword evidence="10 12" id="KW-0594">Phospholipid biosynthesis</keyword>
<evidence type="ECO:0000256" key="5">
    <source>
        <dbReference type="ARBA" id="ARBA00022692"/>
    </source>
</evidence>
<dbReference type="EMBL" id="QPKB01000005">
    <property type="protein sequence ID" value="RWR85629.1"/>
    <property type="molecule type" value="Genomic_DNA"/>
</dbReference>
<comment type="subcellular location">
    <subcellularLocation>
        <location evidence="1 12">Endoplasmic reticulum membrane</location>
        <topology evidence="1 12">Multi-pass membrane protein</topology>
    </subcellularLocation>
</comment>
<accession>A0A3S3MZW5</accession>
<dbReference type="STRING" id="337451.A0A3S3MZW5"/>
<organism evidence="13 14">
    <name type="scientific">Cinnamomum micranthum f. kanehirae</name>
    <dbReference type="NCBI Taxonomy" id="337451"/>
    <lineage>
        <taxon>Eukaryota</taxon>
        <taxon>Viridiplantae</taxon>
        <taxon>Streptophyta</taxon>
        <taxon>Embryophyta</taxon>
        <taxon>Tracheophyta</taxon>
        <taxon>Spermatophyta</taxon>
        <taxon>Magnoliopsida</taxon>
        <taxon>Magnoliidae</taxon>
        <taxon>Laurales</taxon>
        <taxon>Lauraceae</taxon>
        <taxon>Cinnamomum</taxon>
    </lineage>
</organism>
<evidence type="ECO:0000313" key="14">
    <source>
        <dbReference type="Proteomes" id="UP000283530"/>
    </source>
</evidence>
<feature type="transmembrane region" description="Helical" evidence="12">
    <location>
        <begin position="119"/>
        <end position="139"/>
    </location>
</feature>
<keyword evidence="4 12" id="KW-0808">Transferase</keyword>
<name>A0A3S3MZW5_9MAGN</name>
<dbReference type="GO" id="GO:0005789">
    <property type="term" value="C:endoplasmic reticulum membrane"/>
    <property type="evidence" value="ECO:0007669"/>
    <property type="project" value="UniProtKB-SubCell"/>
</dbReference>
<keyword evidence="11 12" id="KW-1208">Phospholipid metabolism</keyword>
<comment type="caution">
    <text evidence="13">The sequence shown here is derived from an EMBL/GenBank/DDBJ whole genome shotgun (WGS) entry which is preliminary data.</text>
</comment>
<evidence type="ECO:0000256" key="10">
    <source>
        <dbReference type="ARBA" id="ARBA00023209"/>
    </source>
</evidence>
<reference evidence="13 14" key="1">
    <citation type="journal article" date="2019" name="Nat. Plants">
        <title>Stout camphor tree genome fills gaps in understanding of flowering plant genome evolution.</title>
        <authorList>
            <person name="Chaw S.M."/>
            <person name="Liu Y.C."/>
            <person name="Wu Y.W."/>
            <person name="Wang H.Y."/>
            <person name="Lin C.I."/>
            <person name="Wu C.S."/>
            <person name="Ke H.M."/>
            <person name="Chang L.Y."/>
            <person name="Hsu C.Y."/>
            <person name="Yang H.T."/>
            <person name="Sudianto E."/>
            <person name="Hsu M.H."/>
            <person name="Wu K.P."/>
            <person name="Wang L.N."/>
            <person name="Leebens-Mack J.H."/>
            <person name="Tsai I.J."/>
        </authorList>
    </citation>
    <scope>NUCLEOTIDE SEQUENCE [LARGE SCALE GENOMIC DNA]</scope>
    <source>
        <strain evidence="14">cv. Chaw 1501</strain>
        <tissue evidence="13">Young leaves</tissue>
    </source>
</reference>
<evidence type="ECO:0000256" key="12">
    <source>
        <dbReference type="RuleBase" id="RU368094"/>
    </source>
</evidence>
<dbReference type="InterPro" id="IPR004277">
    <property type="entry name" value="PSS"/>
</dbReference>
<evidence type="ECO:0000256" key="6">
    <source>
        <dbReference type="ARBA" id="ARBA00022824"/>
    </source>
</evidence>
<dbReference type="GO" id="GO:0006659">
    <property type="term" value="P:phosphatidylserine biosynthetic process"/>
    <property type="evidence" value="ECO:0007669"/>
    <property type="project" value="UniProtKB-UniRule"/>
</dbReference>
<feature type="transmembrane region" description="Helical" evidence="12">
    <location>
        <begin position="407"/>
        <end position="427"/>
    </location>
</feature>
<evidence type="ECO:0000256" key="1">
    <source>
        <dbReference type="ARBA" id="ARBA00004477"/>
    </source>
</evidence>
<dbReference type="UniPathway" id="UPA00558">
    <property type="reaction ID" value="UER00615"/>
</dbReference>
<feature type="transmembrane region" description="Helical" evidence="12">
    <location>
        <begin position="91"/>
        <end position="113"/>
    </location>
</feature>
<evidence type="ECO:0000256" key="11">
    <source>
        <dbReference type="ARBA" id="ARBA00023264"/>
    </source>
</evidence>
<evidence type="ECO:0000256" key="2">
    <source>
        <dbReference type="ARBA" id="ARBA00005189"/>
    </source>
</evidence>